<keyword evidence="8" id="KW-0472">Membrane</keyword>
<evidence type="ECO:0000256" key="3">
    <source>
        <dbReference type="ARBA" id="ARBA00022580"/>
    </source>
</evidence>
<evidence type="ECO:0000256" key="10">
    <source>
        <dbReference type="ARBA" id="ARBA00023288"/>
    </source>
</evidence>
<dbReference type="RefSeq" id="NP_954937.1">
    <property type="nucleotide sequence ID" value="NC_005261.3"/>
</dbReference>
<evidence type="ECO:0000313" key="12">
    <source>
        <dbReference type="Proteomes" id="UP000105204"/>
    </source>
</evidence>
<sequence length="100" mass="10431">MGQAASCSRCRRNRILTRAGDLVALDADAFEDFSLDDLQALTTGAAAAGSGSGGSAAGAKDGEECDDDNGGGWTAVVTTAPRRGQRPPTKPYRPQRREVY</sequence>
<dbReference type="InterPro" id="IPR024351">
    <property type="entry name" value="Tegument_UL11_Herpesvir"/>
</dbReference>
<dbReference type="EMBL" id="AY261359">
    <property type="protein sequence ID" value="AAR86151.1"/>
    <property type="molecule type" value="Genomic_DNA"/>
</dbReference>
<dbReference type="GO" id="GO:0044423">
    <property type="term" value="C:virion component"/>
    <property type="evidence" value="ECO:0007669"/>
    <property type="project" value="UniProtKB-KW"/>
</dbReference>
<keyword evidence="12" id="KW-1185">Reference proteome</keyword>
<evidence type="ECO:0000256" key="9">
    <source>
        <dbReference type="ARBA" id="ARBA00023139"/>
    </source>
</evidence>
<accession>Q6X222</accession>
<dbReference type="KEGG" id="vg:36931286"/>
<evidence type="ECO:0000256" key="7">
    <source>
        <dbReference type="ARBA" id="ARBA00022870"/>
    </source>
</evidence>
<keyword evidence="9" id="KW-0564">Palmitate</keyword>
<proteinExistence type="predicted"/>
<evidence type="ECO:0000256" key="2">
    <source>
        <dbReference type="ARBA" id="ARBA00022553"/>
    </source>
</evidence>
<evidence type="ECO:0000256" key="6">
    <source>
        <dbReference type="ARBA" id="ARBA00022844"/>
    </source>
</evidence>
<keyword evidence="2" id="KW-0597">Phosphoprotein</keyword>
<keyword evidence="5" id="KW-1040">Host Golgi apparatus</keyword>
<dbReference type="GeneID" id="36931286"/>
<gene>
    <name evidence="11" type="ORF">BHV5-46</name>
</gene>
<evidence type="ECO:0000256" key="5">
    <source>
        <dbReference type="ARBA" id="ARBA00022812"/>
    </source>
</evidence>
<keyword evidence="7" id="KW-1043">Host membrane</keyword>
<keyword evidence="1" id="KW-1032">Host cell membrane</keyword>
<keyword evidence="10" id="KW-0449">Lipoprotein</keyword>
<reference evidence="11 12" key="1">
    <citation type="journal article" date="2003" name="J. Virol.">
        <title>Genome of bovine herpesvirus 5.</title>
        <authorList>
            <person name="Delhon G."/>
            <person name="Moraes M.P."/>
            <person name="Lu Z."/>
            <person name="Afonso C.L."/>
            <person name="Flores E.F."/>
            <person name="Weiblen R."/>
            <person name="Kutish G.F."/>
            <person name="Rock D.L."/>
        </authorList>
    </citation>
    <scope>NUCLEOTIDE SEQUENCE [LARGE SCALE GENOMIC DNA]</scope>
    <source>
        <strain evidence="11">SV507/99</strain>
    </source>
</reference>
<protein>
    <submittedName>
        <fullName evidence="11">UL11 myristylated protein (Tegument)</fullName>
    </submittedName>
</protein>
<evidence type="ECO:0000256" key="1">
    <source>
        <dbReference type="ARBA" id="ARBA00022511"/>
    </source>
</evidence>
<keyword evidence="3" id="KW-0920">Virion tegument</keyword>
<evidence type="ECO:0000313" key="11">
    <source>
        <dbReference type="EMBL" id="AAR86151.1"/>
    </source>
</evidence>
<evidence type="ECO:0000256" key="8">
    <source>
        <dbReference type="ARBA" id="ARBA00023136"/>
    </source>
</evidence>
<name>Q6X222_9ALPH</name>
<keyword evidence="4" id="KW-0519">Myristate</keyword>
<dbReference type="Pfam" id="PF11094">
    <property type="entry name" value="UL11"/>
    <property type="match status" value="1"/>
</dbReference>
<evidence type="ECO:0000256" key="4">
    <source>
        <dbReference type="ARBA" id="ARBA00022707"/>
    </source>
</evidence>
<dbReference type="Proteomes" id="UP000105204">
    <property type="component" value="Segment"/>
</dbReference>
<organism evidence="11 12">
    <name type="scientific">Bovine alphaherpesvirus 5</name>
    <dbReference type="NCBI Taxonomy" id="35244"/>
    <lineage>
        <taxon>Viruses</taxon>
        <taxon>Duplodnaviria</taxon>
        <taxon>Heunggongvirae</taxon>
        <taxon>Peploviricota</taxon>
        <taxon>Herviviricetes</taxon>
        <taxon>Herpesvirales</taxon>
        <taxon>Orthoherpesviridae</taxon>
        <taxon>Alphaherpesvirinae</taxon>
        <taxon>Varicellovirus</taxon>
        <taxon>Varicellovirus bovinealpha5</taxon>
    </lineage>
</organism>
<keyword evidence="6" id="KW-0946">Virion</keyword>